<evidence type="ECO:0000256" key="1">
    <source>
        <dbReference type="SAM" id="Phobius"/>
    </source>
</evidence>
<dbReference type="EMBL" id="PFLW01000014">
    <property type="protein sequence ID" value="PIY89610.1"/>
    <property type="molecule type" value="Genomic_DNA"/>
</dbReference>
<accession>A0A2M7R7K4</accession>
<evidence type="ECO:0000313" key="3">
    <source>
        <dbReference type="Proteomes" id="UP000230767"/>
    </source>
</evidence>
<protein>
    <submittedName>
        <fullName evidence="2">Uncharacterized protein</fullName>
    </submittedName>
</protein>
<evidence type="ECO:0000313" key="2">
    <source>
        <dbReference type="EMBL" id="PIY89610.1"/>
    </source>
</evidence>
<reference evidence="3" key="1">
    <citation type="submission" date="2017-09" db="EMBL/GenBank/DDBJ databases">
        <title>Depth-based differentiation of microbial function through sediment-hosted aquifers and enrichment of novel symbionts in the deep terrestrial subsurface.</title>
        <authorList>
            <person name="Probst A.J."/>
            <person name="Ladd B."/>
            <person name="Jarett J.K."/>
            <person name="Geller-Mcgrath D.E."/>
            <person name="Sieber C.M.K."/>
            <person name="Emerson J.B."/>
            <person name="Anantharaman K."/>
            <person name="Thomas B.C."/>
            <person name="Malmstrom R."/>
            <person name="Stieglmeier M."/>
            <person name="Klingl A."/>
            <person name="Woyke T."/>
            <person name="Ryan C.M."/>
            <person name="Banfield J.F."/>
        </authorList>
    </citation>
    <scope>NUCLEOTIDE SEQUENCE [LARGE SCALE GENOMIC DNA]</scope>
</reference>
<dbReference type="AlphaFoldDB" id="A0A2M7R7K4"/>
<feature type="transmembrane region" description="Helical" evidence="1">
    <location>
        <begin position="12"/>
        <end position="31"/>
    </location>
</feature>
<comment type="caution">
    <text evidence="2">The sequence shown here is derived from an EMBL/GenBank/DDBJ whole genome shotgun (WGS) entry which is preliminary data.</text>
</comment>
<organism evidence="2 3">
    <name type="scientific">Candidatus Nealsonbacteria bacterium CG_4_10_14_0_8_um_filter_37_14</name>
    <dbReference type="NCBI Taxonomy" id="1974684"/>
    <lineage>
        <taxon>Bacteria</taxon>
        <taxon>Candidatus Nealsoniibacteriota</taxon>
    </lineage>
</organism>
<sequence length="127" mass="14623">MRIKKPSKKILIYTLIVALILVCIYLGYAYGKENFPFGPKKWQAVQLINSDVYYGHLKTFPCCKLTDVYYIQQVPAKEGERPGIQLAPLNSMFFGPENVMYLNKDQILWWADLSKDSQIKKTIEAGI</sequence>
<keyword evidence="1" id="KW-0812">Transmembrane</keyword>
<gene>
    <name evidence="2" type="ORF">COY73_00455</name>
</gene>
<dbReference type="Proteomes" id="UP000230767">
    <property type="component" value="Unassembled WGS sequence"/>
</dbReference>
<name>A0A2M7R7K4_9BACT</name>
<keyword evidence="1" id="KW-1133">Transmembrane helix</keyword>
<keyword evidence="1" id="KW-0472">Membrane</keyword>
<proteinExistence type="predicted"/>